<evidence type="ECO:0000313" key="2">
    <source>
        <dbReference type="EMBL" id="GGM66501.1"/>
    </source>
</evidence>
<dbReference type="InterPro" id="IPR038723">
    <property type="entry name" value="ArnR1-like_HTH"/>
</dbReference>
<sequence length="218" mass="24618">MQPAPDLSHIAGDLSQWSLVRNLSVRGYSGRLYRLGTALVNRRMRQVITILVVSDPVNDRRKIAKFAYVSQDIMAYRRLVICCCGISEEEERAMSGMSLIAIRVPEPMCHHGDRGRGAYSIARDLILSSQEDRARAVRLKRSRTRVVLDILSFIRDAGRAVSITQITDACNLNHSISKRILEEMARDGLILSVKNGSKIYYEISERGNMFIELLLPIV</sequence>
<reference evidence="2" key="2">
    <citation type="submission" date="2022-09" db="EMBL/GenBank/DDBJ databases">
        <authorList>
            <person name="Sun Q."/>
            <person name="Ohkuma M."/>
        </authorList>
    </citation>
    <scope>NUCLEOTIDE SEQUENCE</scope>
    <source>
        <strain evidence="2">JCM 13583</strain>
    </source>
</reference>
<dbReference type="RefSeq" id="WP_188679369.1">
    <property type="nucleotide sequence ID" value="NZ_BMNY01000001.1"/>
</dbReference>
<dbReference type="InterPro" id="IPR036388">
    <property type="entry name" value="WH-like_DNA-bd_sf"/>
</dbReference>
<comment type="caution">
    <text evidence="2">The sequence shown here is derived from an EMBL/GenBank/DDBJ whole genome shotgun (WGS) entry which is preliminary data.</text>
</comment>
<dbReference type="InterPro" id="IPR036390">
    <property type="entry name" value="WH_DNA-bd_sf"/>
</dbReference>
<accession>A0AA37F969</accession>
<evidence type="ECO:0000259" key="1">
    <source>
        <dbReference type="Pfam" id="PF14947"/>
    </source>
</evidence>
<keyword evidence="3" id="KW-1185">Reference proteome</keyword>
<gene>
    <name evidence="2" type="ORF">GCM10007108_00870</name>
</gene>
<dbReference type="EMBL" id="BMNY01000001">
    <property type="protein sequence ID" value="GGM66501.1"/>
    <property type="molecule type" value="Genomic_DNA"/>
</dbReference>
<protein>
    <recommendedName>
        <fullName evidence="1">ArnR1-like winged helix-turn-helix domain-containing protein</fullName>
    </recommendedName>
</protein>
<name>A0AA37F969_9ARCH</name>
<dbReference type="Gene3D" id="1.10.10.10">
    <property type="entry name" value="Winged helix-like DNA-binding domain superfamily/Winged helix DNA-binding domain"/>
    <property type="match status" value="1"/>
</dbReference>
<feature type="domain" description="ArnR1-like winged helix-turn-helix" evidence="1">
    <location>
        <begin position="140"/>
        <end position="213"/>
    </location>
</feature>
<dbReference type="AlphaFoldDB" id="A0AA37F969"/>
<dbReference type="Pfam" id="PF14947">
    <property type="entry name" value="HTH_45"/>
    <property type="match status" value="1"/>
</dbReference>
<proteinExistence type="predicted"/>
<organism evidence="2 3">
    <name type="scientific">Thermogymnomonas acidicola</name>
    <dbReference type="NCBI Taxonomy" id="399579"/>
    <lineage>
        <taxon>Archaea</taxon>
        <taxon>Methanobacteriati</taxon>
        <taxon>Thermoplasmatota</taxon>
        <taxon>Thermoplasmata</taxon>
        <taxon>Thermoplasmatales</taxon>
        <taxon>Thermogymnomonas</taxon>
    </lineage>
</organism>
<evidence type="ECO:0000313" key="3">
    <source>
        <dbReference type="Proteomes" id="UP000632195"/>
    </source>
</evidence>
<dbReference type="SUPFAM" id="SSF46785">
    <property type="entry name" value="Winged helix' DNA-binding domain"/>
    <property type="match status" value="1"/>
</dbReference>
<reference evidence="2" key="1">
    <citation type="journal article" date="2014" name="Int. J. Syst. Evol. Microbiol.">
        <title>Complete genome sequence of Corynebacterium casei LMG S-19264T (=DSM 44701T), isolated from a smear-ripened cheese.</title>
        <authorList>
            <consortium name="US DOE Joint Genome Institute (JGI-PGF)"/>
            <person name="Walter F."/>
            <person name="Albersmeier A."/>
            <person name="Kalinowski J."/>
            <person name="Ruckert C."/>
        </authorList>
    </citation>
    <scope>NUCLEOTIDE SEQUENCE</scope>
    <source>
        <strain evidence="2">JCM 13583</strain>
    </source>
</reference>
<dbReference type="Proteomes" id="UP000632195">
    <property type="component" value="Unassembled WGS sequence"/>
</dbReference>